<dbReference type="InterPro" id="IPR008554">
    <property type="entry name" value="Glutaredoxin-like"/>
</dbReference>
<dbReference type="PANTHER" id="PTHR33558:SF1">
    <property type="entry name" value="GLUTAREDOXIN-LIKE PROTEIN C5ORF63 HOMOLOG"/>
    <property type="match status" value="1"/>
</dbReference>
<evidence type="ECO:0000313" key="2">
    <source>
        <dbReference type="Proteomes" id="UP000002208"/>
    </source>
</evidence>
<organism evidence="1 2">
    <name type="scientific">Deinococcus deserti (strain DSM 17065 / CIP 109153 / LMG 22923 / VCD115)</name>
    <dbReference type="NCBI Taxonomy" id="546414"/>
    <lineage>
        <taxon>Bacteria</taxon>
        <taxon>Thermotogati</taxon>
        <taxon>Deinococcota</taxon>
        <taxon>Deinococci</taxon>
        <taxon>Deinococcales</taxon>
        <taxon>Deinococcaceae</taxon>
        <taxon>Deinococcus</taxon>
    </lineage>
</organism>
<dbReference type="OrthoDB" id="32865at2"/>
<dbReference type="EMBL" id="CP001114">
    <property type="protein sequence ID" value="ACO46315.2"/>
    <property type="molecule type" value="Genomic_DNA"/>
</dbReference>
<keyword evidence="2" id="KW-1185">Reference proteome</keyword>
<dbReference type="PaxDb" id="546414-Deide_13741"/>
<dbReference type="CDD" id="cd02976">
    <property type="entry name" value="NrdH"/>
    <property type="match status" value="1"/>
</dbReference>
<protein>
    <submittedName>
        <fullName evidence="1">Putative Glutaredoxin</fullName>
    </submittedName>
</protein>
<dbReference type="SUPFAM" id="SSF52833">
    <property type="entry name" value="Thioredoxin-like"/>
    <property type="match status" value="1"/>
</dbReference>
<dbReference type="eggNOG" id="COG0695">
    <property type="taxonomic scope" value="Bacteria"/>
</dbReference>
<dbReference type="RefSeq" id="WP_012693438.1">
    <property type="nucleotide sequence ID" value="NC_012526.1"/>
</dbReference>
<dbReference type="Proteomes" id="UP000002208">
    <property type="component" value="Chromosome"/>
</dbReference>
<sequence length="104" mass="11314">MTGRTGPDQQDPVQRPAVPALTLYSRLGCHLCEQAESHLKALAFTFQVVDVDTDPLLKARYGQDVPVLASGGRVLGKGAFSRSRLSQIKLLLLRETRTQPDSPG</sequence>
<dbReference type="Pfam" id="PF05768">
    <property type="entry name" value="Glrx-like"/>
    <property type="match status" value="1"/>
</dbReference>
<name>C1CVU8_DEIDV</name>
<dbReference type="KEGG" id="ddr:Deide_13741"/>
<dbReference type="AlphaFoldDB" id="C1CVU8"/>
<dbReference type="STRING" id="546414.Deide_13741"/>
<dbReference type="HOGENOM" id="CLU_125054_1_1_0"/>
<dbReference type="Gene3D" id="3.40.30.10">
    <property type="entry name" value="Glutaredoxin"/>
    <property type="match status" value="1"/>
</dbReference>
<dbReference type="InterPro" id="IPR052565">
    <property type="entry name" value="Glutaredoxin-like_YDR286C"/>
</dbReference>
<accession>C1CVU8</accession>
<gene>
    <name evidence="1" type="ordered locus">Deide_13741</name>
</gene>
<reference evidence="1 2" key="1">
    <citation type="journal article" date="2009" name="PLoS Genet.">
        <title>Alliance of proteomics and genomics to unravel the specificities of Sahara bacterium Deinococcus deserti.</title>
        <authorList>
            <person name="de Groot A."/>
            <person name="Dulermo R."/>
            <person name="Ortet P."/>
            <person name="Blanchard L."/>
            <person name="Guerin P."/>
            <person name="Fernandez B."/>
            <person name="Vacherie B."/>
            <person name="Dossat C."/>
            <person name="Jolivet E."/>
            <person name="Siguier P."/>
            <person name="Chandler M."/>
            <person name="Barakat M."/>
            <person name="Dedieu A."/>
            <person name="Barbe V."/>
            <person name="Heulin T."/>
            <person name="Sommer S."/>
            <person name="Achouak W."/>
            <person name="Armengaud J."/>
        </authorList>
    </citation>
    <scope>NUCLEOTIDE SEQUENCE [LARGE SCALE GENOMIC DNA]</scope>
    <source>
        <strain evidence="2">DSM 17065 / CIP 109153 / LMG 22923 / VCD115</strain>
    </source>
</reference>
<dbReference type="InterPro" id="IPR036249">
    <property type="entry name" value="Thioredoxin-like_sf"/>
</dbReference>
<dbReference type="PANTHER" id="PTHR33558">
    <property type="entry name" value="GLUTAREDOXIN-LIKE PROTEIN C5ORF63 HOMOLOG"/>
    <property type="match status" value="1"/>
</dbReference>
<proteinExistence type="predicted"/>
<evidence type="ECO:0000313" key="1">
    <source>
        <dbReference type="EMBL" id="ACO46315.2"/>
    </source>
</evidence>